<feature type="coiled-coil region" evidence="6">
    <location>
        <begin position="108"/>
        <end position="142"/>
    </location>
</feature>
<evidence type="ECO:0000313" key="9">
    <source>
        <dbReference type="Proteomes" id="UP001230188"/>
    </source>
</evidence>
<dbReference type="Pfam" id="PF12796">
    <property type="entry name" value="Ank_2"/>
    <property type="match status" value="1"/>
</dbReference>
<dbReference type="Pfam" id="PF00023">
    <property type="entry name" value="Ank"/>
    <property type="match status" value="1"/>
</dbReference>
<feature type="repeat" description="ANK" evidence="4">
    <location>
        <begin position="289"/>
        <end position="312"/>
    </location>
</feature>
<evidence type="ECO:0000256" key="4">
    <source>
        <dbReference type="PROSITE-ProRule" id="PRU00023"/>
    </source>
</evidence>
<dbReference type="PROSITE" id="PS50088">
    <property type="entry name" value="ANK_REPEAT"/>
    <property type="match status" value="3"/>
</dbReference>
<dbReference type="GO" id="GO:0008270">
    <property type="term" value="F:zinc ion binding"/>
    <property type="evidence" value="ECO:0007669"/>
    <property type="project" value="UniProtKB-KW"/>
</dbReference>
<dbReference type="PANTHER" id="PTHR24184">
    <property type="entry name" value="SI:CH211-189E2.2"/>
    <property type="match status" value="1"/>
</dbReference>
<reference evidence="8" key="1">
    <citation type="submission" date="2023-01" db="EMBL/GenBank/DDBJ databases">
        <title>Metagenome sequencing of chrysophaentin producing Chrysophaeum taylorii.</title>
        <authorList>
            <person name="Davison J."/>
            <person name="Bewley C."/>
        </authorList>
    </citation>
    <scope>NUCLEOTIDE SEQUENCE</scope>
    <source>
        <strain evidence="8">NIES-1699</strain>
    </source>
</reference>
<feature type="zinc finger region" description="TRAF-type" evidence="5">
    <location>
        <begin position="420"/>
        <end position="468"/>
    </location>
</feature>
<dbReference type="InterPro" id="IPR001293">
    <property type="entry name" value="Znf_TRAF"/>
</dbReference>
<dbReference type="Gene3D" id="1.25.40.20">
    <property type="entry name" value="Ankyrin repeat-containing domain"/>
    <property type="match status" value="2"/>
</dbReference>
<proteinExistence type="predicted"/>
<protein>
    <recommendedName>
        <fullName evidence="7">TRAF-type domain-containing protein</fullName>
    </recommendedName>
</protein>
<evidence type="ECO:0000259" key="7">
    <source>
        <dbReference type="PROSITE" id="PS50145"/>
    </source>
</evidence>
<keyword evidence="2 5" id="KW-0863">Zinc-finger</keyword>
<sequence length="598" mass="66234">MVRAAPPGGAAGGKCWPGIPTKTAQTYVKNATGDDALLPDVEESRGRSRILPPSFTPLMKAAAAGWDATVERLLAAANRDNRAALLFEQDHKGRTACDWARIRGRHAIEETLKAAMDDEQQQREAEREAVNQRHNLESLVRRNLRLRALLEHAVCKHDVHEAARAVRAANFLRDDYDEAVATLRRYADVISKSNNNNEEEPAETEPLQLDETLYFIDIETKTGDTPLLLACAAGNELLAEDLIRRGAAVDHENSRGHSALTWACVCGSDRVVDMLLRSGADPSRRTKIDGRTPLLHAAQQGHARVLQVLVDRLFYDAQMARHEALNGERKLPDKEIALVTRNWLLEFEKALKHTDPKTKLCARELAASMGNDAALAVLTTAELRCEARSAELEQEESLKEEVACPRGCGDARVRRDAMTSHLLNDCDLRPAGCDYCGATLPLRGLEQHKNKECPSRHIRCETCEKDVPASLWKVHRQFRCPKRMIKCRQGCDLVLSADQLSYHELTRCRYRGKPSNITSNTSVLDALWIVPWVVDKKSPSRKKITTSITFASKSAAGMDVGLGSARRHEGLCTSASSALDAECAALMVVTPKISRQTL</sequence>
<dbReference type="InterPro" id="IPR002110">
    <property type="entry name" value="Ankyrin_rpt"/>
</dbReference>
<dbReference type="Gene3D" id="3.30.40.10">
    <property type="entry name" value="Zinc/RING finger domain, C3HC4 (zinc finger)"/>
    <property type="match status" value="2"/>
</dbReference>
<dbReference type="PROSITE" id="PS50145">
    <property type="entry name" value="ZF_TRAF"/>
    <property type="match status" value="1"/>
</dbReference>
<evidence type="ECO:0000256" key="5">
    <source>
        <dbReference type="PROSITE-ProRule" id="PRU00207"/>
    </source>
</evidence>
<comment type="caution">
    <text evidence="8">The sequence shown here is derived from an EMBL/GenBank/DDBJ whole genome shotgun (WGS) entry which is preliminary data.</text>
</comment>
<keyword evidence="9" id="KW-1185">Reference proteome</keyword>
<accession>A0AAD7UNS0</accession>
<dbReference type="EMBL" id="JAQMWT010000029">
    <property type="protein sequence ID" value="KAJ8613385.1"/>
    <property type="molecule type" value="Genomic_DNA"/>
</dbReference>
<organism evidence="8 9">
    <name type="scientific">Chrysophaeum taylorii</name>
    <dbReference type="NCBI Taxonomy" id="2483200"/>
    <lineage>
        <taxon>Eukaryota</taxon>
        <taxon>Sar</taxon>
        <taxon>Stramenopiles</taxon>
        <taxon>Ochrophyta</taxon>
        <taxon>Pelagophyceae</taxon>
        <taxon>Pelagomonadales</taxon>
        <taxon>Pelagomonadaceae</taxon>
        <taxon>Chrysophaeum</taxon>
    </lineage>
</organism>
<dbReference type="AlphaFoldDB" id="A0AAD7UNS0"/>
<evidence type="ECO:0000313" key="8">
    <source>
        <dbReference type="EMBL" id="KAJ8613385.1"/>
    </source>
</evidence>
<feature type="repeat" description="ANK" evidence="4">
    <location>
        <begin position="255"/>
        <end position="287"/>
    </location>
</feature>
<keyword evidence="1 5" id="KW-0479">Metal-binding</keyword>
<dbReference type="PROSITE" id="PS50297">
    <property type="entry name" value="ANK_REP_REGION"/>
    <property type="match status" value="3"/>
</dbReference>
<feature type="repeat" description="ANK" evidence="4">
    <location>
        <begin position="222"/>
        <end position="254"/>
    </location>
</feature>
<evidence type="ECO:0000256" key="3">
    <source>
        <dbReference type="ARBA" id="ARBA00022833"/>
    </source>
</evidence>
<name>A0AAD7UNS0_9STRA</name>
<dbReference type="PANTHER" id="PTHR24184:SF11">
    <property type="entry name" value="ANKYRIN REPEAT AND SOCS BOX CONTAINING 3"/>
    <property type="match status" value="1"/>
</dbReference>
<feature type="domain" description="TRAF-type" evidence="7">
    <location>
        <begin position="420"/>
        <end position="468"/>
    </location>
</feature>
<keyword evidence="6" id="KW-0175">Coiled coil</keyword>
<keyword evidence="3 5" id="KW-0862">Zinc</keyword>
<keyword evidence="4" id="KW-0040">ANK repeat</keyword>
<dbReference type="InterPro" id="IPR036770">
    <property type="entry name" value="Ankyrin_rpt-contain_sf"/>
</dbReference>
<dbReference type="Proteomes" id="UP001230188">
    <property type="component" value="Unassembled WGS sequence"/>
</dbReference>
<gene>
    <name evidence="8" type="ORF">CTAYLR_002318</name>
</gene>
<dbReference type="SUPFAM" id="SSF48403">
    <property type="entry name" value="Ankyrin repeat"/>
    <property type="match status" value="1"/>
</dbReference>
<evidence type="ECO:0000256" key="6">
    <source>
        <dbReference type="SAM" id="Coils"/>
    </source>
</evidence>
<dbReference type="SMART" id="SM00248">
    <property type="entry name" value="ANK"/>
    <property type="match status" value="3"/>
</dbReference>
<evidence type="ECO:0000256" key="1">
    <source>
        <dbReference type="ARBA" id="ARBA00022723"/>
    </source>
</evidence>
<dbReference type="Pfam" id="PF02176">
    <property type="entry name" value="zf-TRAF"/>
    <property type="match status" value="1"/>
</dbReference>
<evidence type="ECO:0000256" key="2">
    <source>
        <dbReference type="ARBA" id="ARBA00022771"/>
    </source>
</evidence>
<dbReference type="InterPro" id="IPR013083">
    <property type="entry name" value="Znf_RING/FYVE/PHD"/>
</dbReference>